<feature type="region of interest" description="Disordered" evidence="1">
    <location>
        <begin position="412"/>
        <end position="474"/>
    </location>
</feature>
<name>A0A4V1Q4R7_9AGAR</name>
<feature type="compositionally biased region" description="Low complexity" evidence="1">
    <location>
        <begin position="206"/>
        <end position="225"/>
    </location>
</feature>
<protein>
    <submittedName>
        <fullName evidence="2">Uncharacterized protein</fullName>
    </submittedName>
</protein>
<feature type="compositionally biased region" description="Low complexity" evidence="1">
    <location>
        <begin position="423"/>
        <end position="441"/>
    </location>
</feature>
<dbReference type="STRING" id="2316362.A0A4V1Q4R7"/>
<feature type="compositionally biased region" description="Basic and acidic residues" evidence="1">
    <location>
        <begin position="157"/>
        <end position="175"/>
    </location>
</feature>
<comment type="caution">
    <text evidence="2">The sequence shown here is derived from an EMBL/GenBank/DDBJ whole genome shotgun (WGS) entry which is preliminary data.</text>
</comment>
<keyword evidence="3" id="KW-1185">Reference proteome</keyword>
<sequence>MASTFRASPWVTYQPSDASQVHEPFHQPQDPAGTTMIMDMAMDVDMDAPQISTLREEETPPPPTSKKQASPRKPKAPKLKVTEPRIQPRPEPRKVKPAGEEDVEDQGEDEEDQLIDDDDASSVHRNAPSSAALPASGRTPESTPKKKPAAKRKPKKEKQGSDGSNDLKKSAKEKLASQPSAAGTPEASSQIPVEGSSAQPEPVMLKLSAAAKKKQAASARKTTSTPRGRGRGAKSQYDRSKTALAPHLADDAAMSEAGYTGTAPSSPGTALMDLHDDGGTPEPDNTTVAPSSPPVPPTALAADEPSAPATSLENVAIPQYPLPTKPFPVQAPIKITSGFAPPIPLDKSSKKVRHWRTANREIRGIAGGRWFAQTWVGEKESEYATSLANADEKAGAAGGGSISAARISAAVTGKGTGRGKGSKGASAVGSAVPSRAGSAGPEPSASVARPPTKMRILQLAPSDNGDSDMAPPES</sequence>
<evidence type="ECO:0000256" key="1">
    <source>
        <dbReference type="SAM" id="MobiDB-lite"/>
    </source>
</evidence>
<reference evidence="2 3" key="1">
    <citation type="submission" date="2019-01" db="EMBL/GenBank/DDBJ databases">
        <title>Draft genome sequence of Psathyrella aberdarensis IHI B618.</title>
        <authorList>
            <person name="Buettner E."/>
            <person name="Kellner H."/>
        </authorList>
    </citation>
    <scope>NUCLEOTIDE SEQUENCE [LARGE SCALE GENOMIC DNA]</scope>
    <source>
        <strain evidence="2 3">IHI B618</strain>
    </source>
</reference>
<dbReference type="OrthoDB" id="3229208at2759"/>
<evidence type="ECO:0000313" key="3">
    <source>
        <dbReference type="Proteomes" id="UP000290288"/>
    </source>
</evidence>
<feature type="region of interest" description="Disordered" evidence="1">
    <location>
        <begin position="1"/>
        <end position="311"/>
    </location>
</feature>
<feature type="compositionally biased region" description="Polar residues" evidence="1">
    <location>
        <begin position="1"/>
        <end position="19"/>
    </location>
</feature>
<feature type="compositionally biased region" description="Basic residues" evidence="1">
    <location>
        <begin position="145"/>
        <end position="156"/>
    </location>
</feature>
<feature type="compositionally biased region" description="Basic and acidic residues" evidence="1">
    <location>
        <begin position="80"/>
        <end position="99"/>
    </location>
</feature>
<evidence type="ECO:0000313" key="2">
    <source>
        <dbReference type="EMBL" id="RXW23028.1"/>
    </source>
</evidence>
<feature type="compositionally biased region" description="Acidic residues" evidence="1">
    <location>
        <begin position="100"/>
        <end position="120"/>
    </location>
</feature>
<dbReference type="EMBL" id="SDEE01000053">
    <property type="protein sequence ID" value="RXW23028.1"/>
    <property type="molecule type" value="Genomic_DNA"/>
</dbReference>
<dbReference type="Proteomes" id="UP000290288">
    <property type="component" value="Unassembled WGS sequence"/>
</dbReference>
<feature type="compositionally biased region" description="Basic residues" evidence="1">
    <location>
        <begin position="69"/>
        <end position="78"/>
    </location>
</feature>
<dbReference type="AlphaFoldDB" id="A0A4V1Q4R7"/>
<feature type="compositionally biased region" description="Polar residues" evidence="1">
    <location>
        <begin position="177"/>
        <end position="199"/>
    </location>
</feature>
<proteinExistence type="predicted"/>
<gene>
    <name evidence="2" type="ORF">EST38_g2796</name>
</gene>
<accession>A0A4V1Q4R7</accession>
<organism evidence="2 3">
    <name type="scientific">Candolleomyces aberdarensis</name>
    <dbReference type="NCBI Taxonomy" id="2316362"/>
    <lineage>
        <taxon>Eukaryota</taxon>
        <taxon>Fungi</taxon>
        <taxon>Dikarya</taxon>
        <taxon>Basidiomycota</taxon>
        <taxon>Agaricomycotina</taxon>
        <taxon>Agaricomycetes</taxon>
        <taxon>Agaricomycetidae</taxon>
        <taxon>Agaricales</taxon>
        <taxon>Agaricineae</taxon>
        <taxon>Psathyrellaceae</taxon>
        <taxon>Candolleomyces</taxon>
    </lineage>
</organism>